<dbReference type="RefSeq" id="WP_310016290.1">
    <property type="nucleotide sequence ID" value="NZ_JAVDQT010000015.1"/>
</dbReference>
<dbReference type="PANTHER" id="PTHR30024">
    <property type="entry name" value="ALIPHATIC SULFONATES-BINDING PROTEIN-RELATED"/>
    <property type="match status" value="1"/>
</dbReference>
<protein>
    <submittedName>
        <fullName evidence="4">NitT/TauT family transport system substrate-binding protein</fullName>
    </submittedName>
</protein>
<dbReference type="EMBL" id="JAVDQT010000015">
    <property type="protein sequence ID" value="MDR6434783.1"/>
    <property type="molecule type" value="Genomic_DNA"/>
</dbReference>
<dbReference type="Proteomes" id="UP001184614">
    <property type="component" value="Unassembled WGS sequence"/>
</dbReference>
<accession>A0ABU1MFG3</accession>
<dbReference type="PANTHER" id="PTHR30024:SF47">
    <property type="entry name" value="TAURINE-BINDING PERIPLASMIC PROTEIN"/>
    <property type="match status" value="1"/>
</dbReference>
<evidence type="ECO:0000256" key="2">
    <source>
        <dbReference type="ARBA" id="ARBA00010742"/>
    </source>
</evidence>
<reference evidence="4 5" key="1">
    <citation type="submission" date="2023-07" db="EMBL/GenBank/DDBJ databases">
        <title>Sorghum-associated microbial communities from plants grown in Nebraska, USA.</title>
        <authorList>
            <person name="Schachtman D."/>
        </authorList>
    </citation>
    <scope>NUCLEOTIDE SEQUENCE [LARGE SCALE GENOMIC DNA]</scope>
    <source>
        <strain evidence="4 5">DS1730</strain>
    </source>
</reference>
<organism evidence="4 5">
    <name type="scientific">Brucella pseudogrignonensis</name>
    <dbReference type="NCBI Taxonomy" id="419475"/>
    <lineage>
        <taxon>Bacteria</taxon>
        <taxon>Pseudomonadati</taxon>
        <taxon>Pseudomonadota</taxon>
        <taxon>Alphaproteobacteria</taxon>
        <taxon>Hyphomicrobiales</taxon>
        <taxon>Brucellaceae</taxon>
        <taxon>Brucella/Ochrobactrum group</taxon>
        <taxon>Brucella</taxon>
    </lineage>
</organism>
<evidence type="ECO:0000256" key="1">
    <source>
        <dbReference type="ARBA" id="ARBA00004418"/>
    </source>
</evidence>
<comment type="caution">
    <text evidence="4">The sequence shown here is derived from an EMBL/GenBank/DDBJ whole genome shotgun (WGS) entry which is preliminary data.</text>
</comment>
<dbReference type="Pfam" id="PF13379">
    <property type="entry name" value="NMT1_2"/>
    <property type="match status" value="1"/>
</dbReference>
<dbReference type="Gene3D" id="3.40.190.10">
    <property type="entry name" value="Periplasmic binding protein-like II"/>
    <property type="match status" value="2"/>
</dbReference>
<dbReference type="PROSITE" id="PS51318">
    <property type="entry name" value="TAT"/>
    <property type="match status" value="1"/>
</dbReference>
<proteinExistence type="inferred from homology"/>
<dbReference type="PIRSF" id="PIRSF027386">
    <property type="entry name" value="UCP027386_ABC_sbc_TM0202"/>
    <property type="match status" value="1"/>
</dbReference>
<comment type="subcellular location">
    <subcellularLocation>
        <location evidence="1">Periplasm</location>
    </subcellularLocation>
</comment>
<name>A0ABU1MFG3_9HYPH</name>
<evidence type="ECO:0000313" key="5">
    <source>
        <dbReference type="Proteomes" id="UP001184614"/>
    </source>
</evidence>
<evidence type="ECO:0000256" key="3">
    <source>
        <dbReference type="ARBA" id="ARBA00022729"/>
    </source>
</evidence>
<sequence>MSETLRAVVAAPLNRRALLAGLAAIPTGLLASQLMGGLGSARADTLEELVIYGPPAGPSIILAEALASGELNGLANKISFKVWRSPDEMRAGLTSGTMLAVVLSVQVAANLYNRGMKLKLLNTMTDGLIYIVSDDTELNSIPALKGKRLAVPFRNDMPDLVFKRLLAHYGLAPEKDIPLENTSSPIEAMQMLLTGKVDAVLAPEPAISAAIMLGEAAGKDISRTIDVQKLWGEVTGKAPTLPQAGLVLTDKLLIEHPDLADRLQSALEAASQRVNADAAKAASIAAQSLDFPEPVLAASIATSRLMATRASKARPAIETMLETLASNDPAIIAGKLPDDGFYL</sequence>
<keyword evidence="3" id="KW-0732">Signal</keyword>
<dbReference type="InterPro" id="IPR027024">
    <property type="entry name" value="UCP027386_ABC_sbc_TM0202"/>
</dbReference>
<keyword evidence="5" id="KW-1185">Reference proteome</keyword>
<dbReference type="InterPro" id="IPR006311">
    <property type="entry name" value="TAT_signal"/>
</dbReference>
<comment type="similarity">
    <text evidence="2">Belongs to the bacterial solute-binding protein SsuA/TauA family.</text>
</comment>
<evidence type="ECO:0000313" key="4">
    <source>
        <dbReference type="EMBL" id="MDR6434783.1"/>
    </source>
</evidence>
<gene>
    <name evidence="4" type="ORF">J2782_004536</name>
</gene>
<dbReference type="SUPFAM" id="SSF53850">
    <property type="entry name" value="Periplasmic binding protein-like II"/>
    <property type="match status" value="1"/>
</dbReference>